<evidence type="ECO:0000313" key="2">
    <source>
        <dbReference type="EMBL" id="SFP52079.1"/>
    </source>
</evidence>
<dbReference type="InterPro" id="IPR016181">
    <property type="entry name" value="Acyl_CoA_acyltransferase"/>
</dbReference>
<dbReference type="InterPro" id="IPR000182">
    <property type="entry name" value="GNAT_dom"/>
</dbReference>
<organism evidence="2 3">
    <name type="scientific">Parafilimonas terrae</name>
    <dbReference type="NCBI Taxonomy" id="1465490"/>
    <lineage>
        <taxon>Bacteria</taxon>
        <taxon>Pseudomonadati</taxon>
        <taxon>Bacteroidota</taxon>
        <taxon>Chitinophagia</taxon>
        <taxon>Chitinophagales</taxon>
        <taxon>Chitinophagaceae</taxon>
        <taxon>Parafilimonas</taxon>
    </lineage>
</organism>
<sequence length="189" mass="21649">MNKAYLLDGQETSRLTFRLISLDDYNEWIRFFKDPETSKHWKAEKADAGTECRKWYDRQFERYANNEGGMNALVEKATGKLAGHCGLLKQRVDDIDELEIAYSLLPEFWSQGYATEAALQCRDYAFRNNLSPSLISIISLTNKPSENVAVKVGMCIDKTTVYKNNEVNIFRVWKGSFKRNANNTVAGLL</sequence>
<dbReference type="PANTHER" id="PTHR43792">
    <property type="entry name" value="GNAT FAMILY, PUTATIVE (AFU_ORTHOLOGUE AFUA_3G00765)-RELATED-RELATED"/>
    <property type="match status" value="1"/>
</dbReference>
<dbReference type="Proteomes" id="UP000199031">
    <property type="component" value="Unassembled WGS sequence"/>
</dbReference>
<keyword evidence="3" id="KW-1185">Reference proteome</keyword>
<dbReference type="OrthoDB" id="9788916at2"/>
<protein>
    <submittedName>
        <fullName evidence="2">Protein N-acetyltransferase, RimJ/RimL family</fullName>
    </submittedName>
</protein>
<reference evidence="2 3" key="1">
    <citation type="submission" date="2016-10" db="EMBL/GenBank/DDBJ databases">
        <authorList>
            <person name="de Groot N.N."/>
        </authorList>
    </citation>
    <scope>NUCLEOTIDE SEQUENCE [LARGE SCALE GENOMIC DNA]</scope>
    <source>
        <strain evidence="2 3">DSM 28286</strain>
    </source>
</reference>
<accession>A0A1I5R0R6</accession>
<dbReference type="STRING" id="1465490.SAMN05444277_1018"/>
<dbReference type="Pfam" id="PF13302">
    <property type="entry name" value="Acetyltransf_3"/>
    <property type="match status" value="1"/>
</dbReference>
<dbReference type="AlphaFoldDB" id="A0A1I5R0R6"/>
<dbReference type="SUPFAM" id="SSF55729">
    <property type="entry name" value="Acyl-CoA N-acyltransferases (Nat)"/>
    <property type="match status" value="1"/>
</dbReference>
<gene>
    <name evidence="2" type="ORF">SAMN05444277_1018</name>
</gene>
<evidence type="ECO:0000313" key="3">
    <source>
        <dbReference type="Proteomes" id="UP000199031"/>
    </source>
</evidence>
<dbReference type="Gene3D" id="3.40.630.30">
    <property type="match status" value="1"/>
</dbReference>
<name>A0A1I5R0R6_9BACT</name>
<feature type="domain" description="N-acetyltransferase" evidence="1">
    <location>
        <begin position="15"/>
        <end position="179"/>
    </location>
</feature>
<dbReference type="EMBL" id="FOXQ01000001">
    <property type="protein sequence ID" value="SFP52079.1"/>
    <property type="molecule type" value="Genomic_DNA"/>
</dbReference>
<dbReference type="RefSeq" id="WP_090653376.1">
    <property type="nucleotide sequence ID" value="NZ_FOXQ01000001.1"/>
</dbReference>
<dbReference type="InterPro" id="IPR051531">
    <property type="entry name" value="N-acetyltransferase"/>
</dbReference>
<proteinExistence type="predicted"/>
<dbReference type="PROSITE" id="PS51186">
    <property type="entry name" value="GNAT"/>
    <property type="match status" value="1"/>
</dbReference>
<dbReference type="PANTHER" id="PTHR43792:SF1">
    <property type="entry name" value="N-ACETYLTRANSFERASE DOMAIN-CONTAINING PROTEIN"/>
    <property type="match status" value="1"/>
</dbReference>
<keyword evidence="2" id="KW-0808">Transferase</keyword>
<evidence type="ECO:0000259" key="1">
    <source>
        <dbReference type="PROSITE" id="PS51186"/>
    </source>
</evidence>
<dbReference type="GO" id="GO:0016747">
    <property type="term" value="F:acyltransferase activity, transferring groups other than amino-acyl groups"/>
    <property type="evidence" value="ECO:0007669"/>
    <property type="project" value="InterPro"/>
</dbReference>